<dbReference type="GO" id="GO:0005737">
    <property type="term" value="C:cytoplasm"/>
    <property type="evidence" value="ECO:0007669"/>
    <property type="project" value="TreeGrafter"/>
</dbReference>
<dbReference type="PANTHER" id="PTHR22603:SF93">
    <property type="entry name" value="RE24176P"/>
    <property type="match status" value="1"/>
</dbReference>
<name>A0A7R9KFK5_9ACAR</name>
<organism evidence="4">
    <name type="scientific">Medioppia subpectinata</name>
    <dbReference type="NCBI Taxonomy" id="1979941"/>
    <lineage>
        <taxon>Eukaryota</taxon>
        <taxon>Metazoa</taxon>
        <taxon>Ecdysozoa</taxon>
        <taxon>Arthropoda</taxon>
        <taxon>Chelicerata</taxon>
        <taxon>Arachnida</taxon>
        <taxon>Acari</taxon>
        <taxon>Acariformes</taxon>
        <taxon>Sarcoptiformes</taxon>
        <taxon>Oribatida</taxon>
        <taxon>Brachypylina</taxon>
        <taxon>Oppioidea</taxon>
        <taxon>Oppiidae</taxon>
        <taxon>Medioppia</taxon>
    </lineage>
</organism>
<dbReference type="EMBL" id="OC855447">
    <property type="protein sequence ID" value="CAD7622000.1"/>
    <property type="molecule type" value="Genomic_DNA"/>
</dbReference>
<evidence type="ECO:0000256" key="3">
    <source>
        <dbReference type="ARBA" id="ARBA00038211"/>
    </source>
</evidence>
<evidence type="ECO:0000313" key="5">
    <source>
        <dbReference type="Proteomes" id="UP000759131"/>
    </source>
</evidence>
<dbReference type="AlphaFoldDB" id="A0A7R9KFK5"/>
<keyword evidence="5" id="KW-1185">Reference proteome</keyword>
<dbReference type="Proteomes" id="UP000759131">
    <property type="component" value="Unassembled WGS sequence"/>
</dbReference>
<dbReference type="GO" id="GO:0004103">
    <property type="term" value="F:choline kinase activity"/>
    <property type="evidence" value="ECO:0007669"/>
    <property type="project" value="TreeGrafter"/>
</dbReference>
<dbReference type="SUPFAM" id="SSF56112">
    <property type="entry name" value="Protein kinase-like (PK-like)"/>
    <property type="match status" value="1"/>
</dbReference>
<dbReference type="Gene3D" id="3.30.200.20">
    <property type="entry name" value="Phosphorylase Kinase, domain 1"/>
    <property type="match status" value="1"/>
</dbReference>
<dbReference type="EMBL" id="CAJPIZ010000872">
    <property type="protein sequence ID" value="CAG2102430.1"/>
    <property type="molecule type" value="Genomic_DNA"/>
</dbReference>
<gene>
    <name evidence="4" type="ORF">OSB1V03_LOCUS2469</name>
</gene>
<dbReference type="Pfam" id="PF01633">
    <property type="entry name" value="Choline_kinase"/>
    <property type="match status" value="1"/>
</dbReference>
<dbReference type="GO" id="GO:0006646">
    <property type="term" value="P:phosphatidylethanolamine biosynthetic process"/>
    <property type="evidence" value="ECO:0007669"/>
    <property type="project" value="TreeGrafter"/>
</dbReference>
<proteinExistence type="inferred from homology"/>
<dbReference type="OrthoDB" id="6497831at2759"/>
<dbReference type="GO" id="GO:0004305">
    <property type="term" value="F:ethanolamine kinase activity"/>
    <property type="evidence" value="ECO:0007669"/>
    <property type="project" value="TreeGrafter"/>
</dbReference>
<evidence type="ECO:0000256" key="2">
    <source>
        <dbReference type="ARBA" id="ARBA00023264"/>
    </source>
</evidence>
<evidence type="ECO:0000256" key="1">
    <source>
        <dbReference type="ARBA" id="ARBA00023209"/>
    </source>
</evidence>
<evidence type="ECO:0000313" key="4">
    <source>
        <dbReference type="EMBL" id="CAD7622000.1"/>
    </source>
</evidence>
<keyword evidence="1" id="KW-0594">Phospholipid biosynthesis</keyword>
<protein>
    <submittedName>
        <fullName evidence="4">Uncharacterized protein</fullName>
    </submittedName>
</protein>
<keyword evidence="1" id="KW-0444">Lipid biosynthesis</keyword>
<dbReference type="PANTHER" id="PTHR22603">
    <property type="entry name" value="CHOLINE/ETHANOALAMINE KINASE"/>
    <property type="match status" value="1"/>
</dbReference>
<dbReference type="Gene3D" id="3.90.1200.10">
    <property type="match status" value="1"/>
</dbReference>
<reference evidence="4" key="1">
    <citation type="submission" date="2020-11" db="EMBL/GenBank/DDBJ databases">
        <authorList>
            <person name="Tran Van P."/>
        </authorList>
    </citation>
    <scope>NUCLEOTIDE SEQUENCE</scope>
</reference>
<accession>A0A7R9KFK5</accession>
<sequence length="404" mass="46754">MFNSMDTRVERKLSIELIPELKGLKDVKTLDDLDFGNLELTRGDTPDDIKQTCLQLCADYLGDKWTQQTVDTIEFRRLAGGLTNQLYYCAIGKPSVASDEPQEVVIRIYGPKHFNNKDHGGNERLTDVINTLLVSEKKLGPKVYGLFESGQILGYYKHRQFRLEEQSKPELVAQVFKKLAQIHAMKVPIKMSHNWLFDDYERFYQMGYEKFPINDMIAELNLQTFKKYDLKAELQWLKEAVAESGSPAVFSHHDFRGSNIMVTEPDDEILFCDLEYSAYGWRGFDFGTILVEWGRTFSEFGKSEKDIQKYPNDETIKELVKIYVEESIRLLGPKFANNPVNSIDHILREAKLFSLAAIMFLVVFSIKNDVSDGISLPIDKKLFMQWGENAYEGYFYMKEMFGFQ</sequence>
<keyword evidence="1" id="KW-0443">Lipid metabolism</keyword>
<dbReference type="InterPro" id="IPR011009">
    <property type="entry name" value="Kinase-like_dom_sf"/>
</dbReference>
<comment type="similarity">
    <text evidence="3">Belongs to the choline/ethanolamine kinase family.</text>
</comment>
<keyword evidence="2" id="KW-1208">Phospholipid metabolism</keyword>